<feature type="domain" description="Methyltransferase small" evidence="5">
    <location>
        <begin position="26"/>
        <end position="104"/>
    </location>
</feature>
<organism evidence="6 7">
    <name type="scientific">Methanocella conradii (strain DSM 24694 / JCM 17849 / CGMCC 1.5162 / HZ254)</name>
    <dbReference type="NCBI Taxonomy" id="1041930"/>
    <lineage>
        <taxon>Archaea</taxon>
        <taxon>Methanobacteriati</taxon>
        <taxon>Methanobacteriota</taxon>
        <taxon>Stenosarchaea group</taxon>
        <taxon>Methanomicrobia</taxon>
        <taxon>Methanocellales</taxon>
        <taxon>Methanocellaceae</taxon>
        <taxon>Methanocella</taxon>
    </lineage>
</organism>
<dbReference type="InterPro" id="IPR002052">
    <property type="entry name" value="DNA_methylase_N6_adenine_CS"/>
</dbReference>
<dbReference type="GO" id="GO:0008276">
    <property type="term" value="F:protein methyltransferase activity"/>
    <property type="evidence" value="ECO:0007669"/>
    <property type="project" value="TreeGrafter"/>
</dbReference>
<evidence type="ECO:0000313" key="7">
    <source>
        <dbReference type="Proteomes" id="UP000005233"/>
    </source>
</evidence>
<keyword evidence="7" id="KW-1185">Reference proteome</keyword>
<dbReference type="HOGENOM" id="CLU_018398_6_2_2"/>
<dbReference type="EMBL" id="CP003243">
    <property type="protein sequence ID" value="AFD00987.1"/>
    <property type="molecule type" value="Genomic_DNA"/>
</dbReference>
<keyword evidence="3" id="KW-0808">Transferase</keyword>
<dbReference type="KEGG" id="mez:Mtc_2252"/>
<protein>
    <submittedName>
        <fullName evidence="6">HemK-related putative methylase</fullName>
    </submittedName>
</protein>
<evidence type="ECO:0000256" key="1">
    <source>
        <dbReference type="ARBA" id="ARBA00006149"/>
    </source>
</evidence>
<dbReference type="OrthoDB" id="27149at2157"/>
<dbReference type="Proteomes" id="UP000005233">
    <property type="component" value="Chromosome"/>
</dbReference>
<dbReference type="Gene3D" id="3.40.50.150">
    <property type="entry name" value="Vaccinia Virus protein VP39"/>
    <property type="match status" value="1"/>
</dbReference>
<dbReference type="GO" id="GO:0008757">
    <property type="term" value="F:S-adenosylmethionine-dependent methyltransferase activity"/>
    <property type="evidence" value="ECO:0007669"/>
    <property type="project" value="TreeGrafter"/>
</dbReference>
<evidence type="ECO:0000256" key="2">
    <source>
        <dbReference type="ARBA" id="ARBA00022603"/>
    </source>
</evidence>
<evidence type="ECO:0000256" key="3">
    <source>
        <dbReference type="ARBA" id="ARBA00022679"/>
    </source>
</evidence>
<dbReference type="PANTHER" id="PTHR45875">
    <property type="entry name" value="METHYLTRANSFERASE N6AMT1"/>
    <property type="match status" value="1"/>
</dbReference>
<dbReference type="CDD" id="cd02440">
    <property type="entry name" value="AdoMet_MTases"/>
    <property type="match status" value="1"/>
</dbReference>
<dbReference type="PANTHER" id="PTHR45875:SF1">
    <property type="entry name" value="METHYLTRANSFERASE N6AMT1"/>
    <property type="match status" value="1"/>
</dbReference>
<dbReference type="NCBIfam" id="TIGR00537">
    <property type="entry name" value="hemK_rel_arch"/>
    <property type="match status" value="1"/>
</dbReference>
<dbReference type="AlphaFoldDB" id="H8IAX7"/>
<dbReference type="RefSeq" id="WP_014406818.1">
    <property type="nucleotide sequence ID" value="NC_017034.1"/>
</dbReference>
<accession>H8IAX7</accession>
<name>H8IAX7_METCZ</name>
<dbReference type="GO" id="GO:0032259">
    <property type="term" value="P:methylation"/>
    <property type="evidence" value="ECO:0007669"/>
    <property type="project" value="UniProtKB-KW"/>
</dbReference>
<dbReference type="InterPro" id="IPR052190">
    <property type="entry name" value="Euk-Arch_PrmC-MTase"/>
</dbReference>
<reference evidence="6 7" key="1">
    <citation type="journal article" date="2012" name="J. Bacteriol.">
        <title>Complete genome sequence of a thermophilic methanogen, Methanocella conradii HZ254, isolated from Chinese rice field soil.</title>
        <authorList>
            <person name="Lu Z."/>
            <person name="Lu Y."/>
        </authorList>
    </citation>
    <scope>NUCLEOTIDE SEQUENCE [LARGE SCALE GENOMIC DNA]</scope>
    <source>
        <strain evidence="7">DSM 24694 / JCM 17849 / CGMCC 1.5162 / HZ254</strain>
    </source>
</reference>
<sequence>MSIRIYRDKEFELLDEVYDPGEDSFLLVEAALNEARPCDKVLEVGTGCGIVSLFVKEVAASVVATDISPHACRNARLNGVPVVRTDLFSGICGRFDLVVFNPPYLPTPPEERLSSWLNRAFDGGPTGRKEVSRFLADIDRILAPGGRILTVISTLTGIDETKRMFEERGFKAEQVSSEKVPFERLVVLKCIR</sequence>
<dbReference type="eggNOG" id="arCOG00109">
    <property type="taxonomic scope" value="Archaea"/>
</dbReference>
<dbReference type="PROSITE" id="PS00092">
    <property type="entry name" value="N6_MTASE"/>
    <property type="match status" value="1"/>
</dbReference>
<dbReference type="GeneID" id="11972417"/>
<dbReference type="GO" id="GO:0035657">
    <property type="term" value="C:eRF1 methyltransferase complex"/>
    <property type="evidence" value="ECO:0007669"/>
    <property type="project" value="TreeGrafter"/>
</dbReference>
<dbReference type="InterPro" id="IPR004557">
    <property type="entry name" value="PrmC-related"/>
</dbReference>
<evidence type="ECO:0000256" key="4">
    <source>
        <dbReference type="ARBA" id="ARBA00022691"/>
    </source>
</evidence>
<evidence type="ECO:0000313" key="6">
    <source>
        <dbReference type="EMBL" id="AFD00987.1"/>
    </source>
</evidence>
<dbReference type="STRING" id="1041930.Mtc_2252"/>
<dbReference type="GO" id="GO:0003676">
    <property type="term" value="F:nucleic acid binding"/>
    <property type="evidence" value="ECO:0007669"/>
    <property type="project" value="InterPro"/>
</dbReference>
<dbReference type="Pfam" id="PF05175">
    <property type="entry name" value="MTS"/>
    <property type="match status" value="1"/>
</dbReference>
<dbReference type="SUPFAM" id="SSF53335">
    <property type="entry name" value="S-adenosyl-L-methionine-dependent methyltransferases"/>
    <property type="match status" value="1"/>
</dbReference>
<dbReference type="NCBIfam" id="NF011529">
    <property type="entry name" value="PRK14968.1-3"/>
    <property type="match status" value="1"/>
</dbReference>
<keyword evidence="4" id="KW-0949">S-adenosyl-L-methionine</keyword>
<comment type="similarity">
    <text evidence="1">Belongs to the eukaryotic/archaeal PrmC-related family.</text>
</comment>
<dbReference type="InterPro" id="IPR007848">
    <property type="entry name" value="Small_mtfrase_dom"/>
</dbReference>
<proteinExistence type="inferred from homology"/>
<evidence type="ECO:0000259" key="5">
    <source>
        <dbReference type="Pfam" id="PF05175"/>
    </source>
</evidence>
<dbReference type="InterPro" id="IPR029063">
    <property type="entry name" value="SAM-dependent_MTases_sf"/>
</dbReference>
<gene>
    <name evidence="6" type="ordered locus">Mtc_2252</name>
</gene>
<keyword evidence="2 6" id="KW-0489">Methyltransferase</keyword>